<evidence type="ECO:0000256" key="4">
    <source>
        <dbReference type="ARBA" id="ARBA00022801"/>
    </source>
</evidence>
<evidence type="ECO:0000256" key="3">
    <source>
        <dbReference type="ARBA" id="ARBA00022750"/>
    </source>
</evidence>
<dbReference type="GO" id="GO:0005576">
    <property type="term" value="C:extracellular region"/>
    <property type="evidence" value="ECO:0007669"/>
    <property type="project" value="TreeGrafter"/>
</dbReference>
<dbReference type="PROSITE" id="PS00141">
    <property type="entry name" value="ASP_PROTEASE"/>
    <property type="match status" value="1"/>
</dbReference>
<accession>A0AAW1XA40</accession>
<dbReference type="Pfam" id="PF14541">
    <property type="entry name" value="TAXi_C"/>
    <property type="match status" value="1"/>
</dbReference>
<dbReference type="InterPro" id="IPR021109">
    <property type="entry name" value="Peptidase_aspartic_dom_sf"/>
</dbReference>
<sequence>MASSALLPIISFFLYTTFLLQPISAIRSTPADGLWGTFSRDKFAFGETAAQLVDIGYLDFGCSNYSSSQFLGQQIGALGLNQQTMSFVSQLGIKKFSYCMVSPDNEAGGVMYFGSQAVISGGKTPFLDAKDDAYYVNVTGISIGDQNVPLPDGIFDLTSDGEGGFIIDSGATYTMLRPEAFDALVKALGENIHLPQRRYRWFELCFVGSFEDLESAGPDITFNFDGAVVMLLKQTSYIEVEKGVWCLAMIRSRGKLSTLGSIQQRHYFVGFDLEEQVVSFAPVNCAIF</sequence>
<evidence type="ECO:0000256" key="5">
    <source>
        <dbReference type="ARBA" id="ARBA00023180"/>
    </source>
</evidence>
<organism evidence="8 9">
    <name type="scientific">Rubus argutus</name>
    <name type="common">Southern blackberry</name>
    <dbReference type="NCBI Taxonomy" id="59490"/>
    <lineage>
        <taxon>Eukaryota</taxon>
        <taxon>Viridiplantae</taxon>
        <taxon>Streptophyta</taxon>
        <taxon>Embryophyta</taxon>
        <taxon>Tracheophyta</taxon>
        <taxon>Spermatophyta</taxon>
        <taxon>Magnoliopsida</taxon>
        <taxon>eudicotyledons</taxon>
        <taxon>Gunneridae</taxon>
        <taxon>Pentapetalae</taxon>
        <taxon>rosids</taxon>
        <taxon>fabids</taxon>
        <taxon>Rosales</taxon>
        <taxon>Rosaceae</taxon>
        <taxon>Rosoideae</taxon>
        <taxon>Rosoideae incertae sedis</taxon>
        <taxon>Rubus</taxon>
    </lineage>
</organism>
<dbReference type="Proteomes" id="UP001457282">
    <property type="component" value="Unassembled WGS sequence"/>
</dbReference>
<dbReference type="PANTHER" id="PTHR47967:SF91">
    <property type="entry name" value="PEPTIDASE A1 DOMAIN-CONTAINING PROTEIN"/>
    <property type="match status" value="1"/>
</dbReference>
<dbReference type="SUPFAM" id="SSF50630">
    <property type="entry name" value="Acid proteases"/>
    <property type="match status" value="1"/>
</dbReference>
<name>A0AAW1XA40_RUBAR</name>
<proteinExistence type="inferred from homology"/>
<keyword evidence="9" id="KW-1185">Reference proteome</keyword>
<dbReference type="AlphaFoldDB" id="A0AAW1XA40"/>
<evidence type="ECO:0000256" key="1">
    <source>
        <dbReference type="ARBA" id="ARBA00007447"/>
    </source>
</evidence>
<evidence type="ECO:0000313" key="9">
    <source>
        <dbReference type="Proteomes" id="UP001457282"/>
    </source>
</evidence>
<evidence type="ECO:0000313" key="8">
    <source>
        <dbReference type="EMBL" id="KAK9933695.1"/>
    </source>
</evidence>
<dbReference type="EMBL" id="JBEDUW010000004">
    <property type="protein sequence ID" value="KAK9933695.1"/>
    <property type="molecule type" value="Genomic_DNA"/>
</dbReference>
<dbReference type="InterPro" id="IPR033121">
    <property type="entry name" value="PEPTIDASE_A1"/>
</dbReference>
<feature type="signal peptide" evidence="6">
    <location>
        <begin position="1"/>
        <end position="25"/>
    </location>
</feature>
<feature type="chain" id="PRO_5043878544" description="Peptidase A1 domain-containing protein" evidence="6">
    <location>
        <begin position="26"/>
        <end position="288"/>
    </location>
</feature>
<keyword evidence="4" id="KW-0378">Hydrolase</keyword>
<dbReference type="PROSITE" id="PS51767">
    <property type="entry name" value="PEPTIDASE_A1"/>
    <property type="match status" value="1"/>
</dbReference>
<dbReference type="InterPro" id="IPR051708">
    <property type="entry name" value="Plant_Aspart_Prot_A1"/>
</dbReference>
<evidence type="ECO:0000259" key="7">
    <source>
        <dbReference type="PROSITE" id="PS51767"/>
    </source>
</evidence>
<dbReference type="Gene3D" id="2.40.70.10">
    <property type="entry name" value="Acid Proteases"/>
    <property type="match status" value="2"/>
</dbReference>
<dbReference type="InterPro" id="IPR032861">
    <property type="entry name" value="TAXi_N"/>
</dbReference>
<feature type="domain" description="Peptidase A1" evidence="7">
    <location>
        <begin position="1"/>
        <end position="281"/>
    </location>
</feature>
<dbReference type="InterPro" id="IPR032799">
    <property type="entry name" value="TAXi_C"/>
</dbReference>
<keyword evidence="2" id="KW-0645">Protease</keyword>
<evidence type="ECO:0000256" key="6">
    <source>
        <dbReference type="SAM" id="SignalP"/>
    </source>
</evidence>
<dbReference type="CDD" id="cd05476">
    <property type="entry name" value="pepsin_A_like_plant"/>
    <property type="match status" value="1"/>
</dbReference>
<comment type="caution">
    <text evidence="8">The sequence shown here is derived from an EMBL/GenBank/DDBJ whole genome shotgun (WGS) entry which is preliminary data.</text>
</comment>
<keyword evidence="5" id="KW-0325">Glycoprotein</keyword>
<dbReference type="PANTHER" id="PTHR47967">
    <property type="entry name" value="OS07G0603500 PROTEIN-RELATED"/>
    <property type="match status" value="1"/>
</dbReference>
<keyword evidence="3" id="KW-0064">Aspartyl protease</keyword>
<dbReference type="GO" id="GO:0006508">
    <property type="term" value="P:proteolysis"/>
    <property type="evidence" value="ECO:0007669"/>
    <property type="project" value="UniProtKB-KW"/>
</dbReference>
<comment type="similarity">
    <text evidence="1">Belongs to the peptidase A1 family.</text>
</comment>
<evidence type="ECO:0000256" key="2">
    <source>
        <dbReference type="ARBA" id="ARBA00022670"/>
    </source>
</evidence>
<reference evidence="8 9" key="1">
    <citation type="journal article" date="2023" name="G3 (Bethesda)">
        <title>A chromosome-length genome assembly and annotation of blackberry (Rubus argutus, cv. 'Hillquist').</title>
        <authorList>
            <person name="Bruna T."/>
            <person name="Aryal R."/>
            <person name="Dudchenko O."/>
            <person name="Sargent D.J."/>
            <person name="Mead D."/>
            <person name="Buti M."/>
            <person name="Cavallini A."/>
            <person name="Hytonen T."/>
            <person name="Andres J."/>
            <person name="Pham M."/>
            <person name="Weisz D."/>
            <person name="Mascagni F."/>
            <person name="Usai G."/>
            <person name="Natali L."/>
            <person name="Bassil N."/>
            <person name="Fernandez G.E."/>
            <person name="Lomsadze A."/>
            <person name="Armour M."/>
            <person name="Olukolu B."/>
            <person name="Poorten T."/>
            <person name="Britton C."/>
            <person name="Davik J."/>
            <person name="Ashrafi H."/>
            <person name="Aiden E.L."/>
            <person name="Borodovsky M."/>
            <person name="Worthington M."/>
        </authorList>
    </citation>
    <scope>NUCLEOTIDE SEQUENCE [LARGE SCALE GENOMIC DNA]</scope>
    <source>
        <strain evidence="8">PI 553951</strain>
    </source>
</reference>
<dbReference type="InterPro" id="IPR001969">
    <property type="entry name" value="Aspartic_peptidase_AS"/>
</dbReference>
<gene>
    <name evidence="8" type="ORF">M0R45_020875</name>
</gene>
<dbReference type="InterPro" id="IPR034161">
    <property type="entry name" value="Pepsin-like_plant"/>
</dbReference>
<protein>
    <recommendedName>
        <fullName evidence="7">Peptidase A1 domain-containing protein</fullName>
    </recommendedName>
</protein>
<dbReference type="GO" id="GO:0004190">
    <property type="term" value="F:aspartic-type endopeptidase activity"/>
    <property type="evidence" value="ECO:0007669"/>
    <property type="project" value="UniProtKB-KW"/>
</dbReference>
<dbReference type="Pfam" id="PF14543">
    <property type="entry name" value="TAXi_N"/>
    <property type="match status" value="1"/>
</dbReference>
<keyword evidence="6" id="KW-0732">Signal</keyword>